<dbReference type="Pfam" id="PF09335">
    <property type="entry name" value="VTT_dom"/>
    <property type="match status" value="1"/>
</dbReference>
<feature type="transmembrane region" description="Helical" evidence="6">
    <location>
        <begin position="183"/>
        <end position="203"/>
    </location>
</feature>
<evidence type="ECO:0000256" key="4">
    <source>
        <dbReference type="ARBA" id="ARBA00022989"/>
    </source>
</evidence>
<protein>
    <recommendedName>
        <fullName evidence="7">VTT domain-containing protein</fullName>
    </recommendedName>
</protein>
<proteinExistence type="predicted"/>
<evidence type="ECO:0000256" key="2">
    <source>
        <dbReference type="ARBA" id="ARBA00022475"/>
    </source>
</evidence>
<evidence type="ECO:0000256" key="3">
    <source>
        <dbReference type="ARBA" id="ARBA00022692"/>
    </source>
</evidence>
<sequence>MIQTLIDWLVNIIETIGYPGVMLSMFIESFFAPIPSELILPFSGFVASNGTLNIYLTIILASVAAYLGTLPFYFIGRWGKEKVDLFFRKFGKYLFIKEEDLDKGYVIFAKHGNKVVFFGRLIPIVRTIISFPAGVANMNFAIFSAYTLAGTLIWSSLLAGAGYLLGDNWDVVGSYISKYEKVIIVMGVLFVVLFIAKGVYDLVKRKQK</sequence>
<feature type="transmembrane region" description="Helical" evidence="6">
    <location>
        <begin position="54"/>
        <end position="75"/>
    </location>
</feature>
<keyword evidence="4 6" id="KW-1133">Transmembrane helix</keyword>
<keyword evidence="3 6" id="KW-0812">Transmembrane</keyword>
<name>A0A0G0DFC6_9BACT</name>
<comment type="caution">
    <text evidence="8">The sequence shown here is derived from an EMBL/GenBank/DDBJ whole genome shotgun (WGS) entry which is preliminary data.</text>
</comment>
<dbReference type="AlphaFoldDB" id="A0A0G0DFC6"/>
<feature type="transmembrane region" description="Helical" evidence="6">
    <location>
        <begin position="12"/>
        <end position="34"/>
    </location>
</feature>
<keyword evidence="5 6" id="KW-0472">Membrane</keyword>
<reference evidence="8 9" key="1">
    <citation type="journal article" date="2015" name="Nature">
        <title>rRNA introns, odd ribosomes, and small enigmatic genomes across a large radiation of phyla.</title>
        <authorList>
            <person name="Brown C.T."/>
            <person name="Hug L.A."/>
            <person name="Thomas B.C."/>
            <person name="Sharon I."/>
            <person name="Castelle C.J."/>
            <person name="Singh A."/>
            <person name="Wilkins M.J."/>
            <person name="Williams K.H."/>
            <person name="Banfield J.F."/>
        </authorList>
    </citation>
    <scope>NUCLEOTIDE SEQUENCE [LARGE SCALE GENOMIC DNA]</scope>
</reference>
<dbReference type="InterPro" id="IPR051311">
    <property type="entry name" value="DedA_domain"/>
</dbReference>
<evidence type="ECO:0000256" key="6">
    <source>
        <dbReference type="SAM" id="Phobius"/>
    </source>
</evidence>
<dbReference type="EMBL" id="LBRE01000021">
    <property type="protein sequence ID" value="KKP92088.1"/>
    <property type="molecule type" value="Genomic_DNA"/>
</dbReference>
<gene>
    <name evidence="8" type="ORF">UR96_C0021G0015</name>
</gene>
<accession>A0A0G0DFC6</accession>
<evidence type="ECO:0000256" key="5">
    <source>
        <dbReference type="ARBA" id="ARBA00023136"/>
    </source>
</evidence>
<dbReference type="InterPro" id="IPR032816">
    <property type="entry name" value="VTT_dom"/>
</dbReference>
<evidence type="ECO:0000259" key="7">
    <source>
        <dbReference type="Pfam" id="PF09335"/>
    </source>
</evidence>
<dbReference type="Proteomes" id="UP000034140">
    <property type="component" value="Unassembled WGS sequence"/>
</dbReference>
<feature type="transmembrane region" description="Helical" evidence="6">
    <location>
        <begin position="140"/>
        <end position="163"/>
    </location>
</feature>
<dbReference type="GO" id="GO:0005886">
    <property type="term" value="C:plasma membrane"/>
    <property type="evidence" value="ECO:0007669"/>
    <property type="project" value="UniProtKB-SubCell"/>
</dbReference>
<keyword evidence="2" id="KW-1003">Cell membrane</keyword>
<dbReference type="PANTHER" id="PTHR42709">
    <property type="entry name" value="ALKALINE PHOSPHATASE LIKE PROTEIN"/>
    <property type="match status" value="1"/>
</dbReference>
<organism evidence="8 9">
    <name type="scientific">candidate division WS6 bacterium GW2011_GWC1_36_11</name>
    <dbReference type="NCBI Taxonomy" id="1619090"/>
    <lineage>
        <taxon>Bacteria</taxon>
        <taxon>Candidatus Dojkabacteria</taxon>
    </lineage>
</organism>
<dbReference type="PANTHER" id="PTHR42709:SF6">
    <property type="entry name" value="UNDECAPRENYL PHOSPHATE TRANSPORTER A"/>
    <property type="match status" value="1"/>
</dbReference>
<evidence type="ECO:0000256" key="1">
    <source>
        <dbReference type="ARBA" id="ARBA00004651"/>
    </source>
</evidence>
<evidence type="ECO:0000313" key="8">
    <source>
        <dbReference type="EMBL" id="KKP92088.1"/>
    </source>
</evidence>
<feature type="domain" description="VTT" evidence="7">
    <location>
        <begin position="34"/>
        <end position="163"/>
    </location>
</feature>
<comment type="subcellular location">
    <subcellularLocation>
        <location evidence="1">Cell membrane</location>
        <topology evidence="1">Multi-pass membrane protein</topology>
    </subcellularLocation>
</comment>
<evidence type="ECO:0000313" key="9">
    <source>
        <dbReference type="Proteomes" id="UP000034140"/>
    </source>
</evidence>